<keyword evidence="1" id="KW-0812">Transmembrane</keyword>
<evidence type="ECO:0000256" key="1">
    <source>
        <dbReference type="SAM" id="Phobius"/>
    </source>
</evidence>
<reference evidence="2 3" key="1">
    <citation type="submission" date="2024-08" db="EMBL/GenBank/DDBJ databases">
        <authorList>
            <person name="Cucini C."/>
            <person name="Frati F."/>
        </authorList>
    </citation>
    <scope>NUCLEOTIDE SEQUENCE [LARGE SCALE GENOMIC DNA]</scope>
</reference>
<gene>
    <name evidence="2" type="ORF">ODALV1_LOCUS2196</name>
</gene>
<dbReference type="EMBL" id="CAXLJM020000007">
    <property type="protein sequence ID" value="CAL8072492.1"/>
    <property type="molecule type" value="Genomic_DNA"/>
</dbReference>
<feature type="transmembrane region" description="Helical" evidence="1">
    <location>
        <begin position="9"/>
        <end position="27"/>
    </location>
</feature>
<dbReference type="Proteomes" id="UP001642540">
    <property type="component" value="Unassembled WGS sequence"/>
</dbReference>
<evidence type="ECO:0000313" key="3">
    <source>
        <dbReference type="Proteomes" id="UP001642540"/>
    </source>
</evidence>
<keyword evidence="1" id="KW-1133">Transmembrane helix</keyword>
<feature type="transmembrane region" description="Helical" evidence="1">
    <location>
        <begin position="139"/>
        <end position="161"/>
    </location>
</feature>
<name>A0ABP1PR37_9HEXA</name>
<sequence>MYSSFSFKLIKSVFTIVSLMGFSPITWNEKKQIFDCHSLITQLRVCFNLVGVYVYTICLIPYNLIQTRKTKDFQQFNYTFVVWLCSLIGNLMVSTQFFRCDQICQILNGYFLYLRKFEAQYVRQHKRERNAMDHFINTMSVWIVVLIPGAGLLIITHYFVFPRSAPYMTYLIPDIYFFTCIYIGQGLVLMFSTVGLSLLLAGLMLMMINFFAYAGVIYKRELKLGLDSSKYIANPQLRQVSHLTRNWRALELIIIYGCNILGFTIIPLQTILSQLSLFCNVTFVLFGDHLELKSKFALPFLSINCIIGWCIFLSLAGKLFTSTKATLGSWKFSQWPDKKTRMFMKRYKKSCQPYSIHVGKYMVVRPKSVLNFLRASSRGTFRALVALRKALAIQKH</sequence>
<feature type="transmembrane region" description="Helical" evidence="1">
    <location>
        <begin position="253"/>
        <end position="276"/>
    </location>
</feature>
<organism evidence="2 3">
    <name type="scientific">Orchesella dallaii</name>
    <dbReference type="NCBI Taxonomy" id="48710"/>
    <lineage>
        <taxon>Eukaryota</taxon>
        <taxon>Metazoa</taxon>
        <taxon>Ecdysozoa</taxon>
        <taxon>Arthropoda</taxon>
        <taxon>Hexapoda</taxon>
        <taxon>Collembola</taxon>
        <taxon>Entomobryomorpha</taxon>
        <taxon>Entomobryoidea</taxon>
        <taxon>Orchesellidae</taxon>
        <taxon>Orchesellinae</taxon>
        <taxon>Orchesella</taxon>
    </lineage>
</organism>
<evidence type="ECO:0008006" key="4">
    <source>
        <dbReference type="Google" id="ProtNLM"/>
    </source>
</evidence>
<keyword evidence="3" id="KW-1185">Reference proteome</keyword>
<accession>A0ABP1PR37</accession>
<proteinExistence type="predicted"/>
<protein>
    <recommendedName>
        <fullName evidence="4">Odorant receptor</fullName>
    </recommendedName>
</protein>
<comment type="caution">
    <text evidence="2">The sequence shown here is derived from an EMBL/GenBank/DDBJ whole genome shotgun (WGS) entry which is preliminary data.</text>
</comment>
<feature type="transmembrane region" description="Helical" evidence="1">
    <location>
        <begin position="198"/>
        <end position="218"/>
    </location>
</feature>
<feature type="transmembrane region" description="Helical" evidence="1">
    <location>
        <begin position="39"/>
        <end position="64"/>
    </location>
</feature>
<evidence type="ECO:0000313" key="2">
    <source>
        <dbReference type="EMBL" id="CAL8072492.1"/>
    </source>
</evidence>
<feature type="transmembrane region" description="Helical" evidence="1">
    <location>
        <begin position="296"/>
        <end position="316"/>
    </location>
</feature>
<feature type="transmembrane region" description="Helical" evidence="1">
    <location>
        <begin position="76"/>
        <end position="93"/>
    </location>
</feature>
<keyword evidence="1" id="KW-0472">Membrane</keyword>
<feature type="transmembrane region" description="Helical" evidence="1">
    <location>
        <begin position="173"/>
        <end position="192"/>
    </location>
</feature>